<organism evidence="3 4">
    <name type="scientific">Streptomyces sviceus (strain ATCC 29083 / DSM 924 / JCM 4929 / NBRC 13980 / NCIMB 11184 / NRRL 5439 / UC 5370)</name>
    <dbReference type="NCBI Taxonomy" id="463191"/>
    <lineage>
        <taxon>Bacteria</taxon>
        <taxon>Bacillati</taxon>
        <taxon>Actinomycetota</taxon>
        <taxon>Actinomycetes</taxon>
        <taxon>Kitasatosporales</taxon>
        <taxon>Streptomycetaceae</taxon>
        <taxon>Streptomyces</taxon>
    </lineage>
</organism>
<dbReference type="Proteomes" id="UP000002785">
    <property type="component" value="Chromosome"/>
</dbReference>
<keyword evidence="2" id="KW-0812">Transmembrane</keyword>
<feature type="transmembrane region" description="Helical" evidence="2">
    <location>
        <begin position="450"/>
        <end position="471"/>
    </location>
</feature>
<keyword evidence="2" id="KW-1133">Transmembrane helix</keyword>
<dbReference type="RefSeq" id="WP_007385081.1">
    <property type="nucleotide sequence ID" value="NZ_CM000951.1"/>
</dbReference>
<accession>B5I6T2</accession>
<feature type="transmembrane region" description="Helical" evidence="2">
    <location>
        <begin position="121"/>
        <end position="140"/>
    </location>
</feature>
<feature type="region of interest" description="Disordered" evidence="1">
    <location>
        <begin position="296"/>
        <end position="318"/>
    </location>
</feature>
<feature type="transmembrane region" description="Helical" evidence="2">
    <location>
        <begin position="251"/>
        <end position="270"/>
    </location>
</feature>
<evidence type="ECO:0000256" key="1">
    <source>
        <dbReference type="SAM" id="MobiDB-lite"/>
    </source>
</evidence>
<evidence type="ECO:0000313" key="3">
    <source>
        <dbReference type="EMBL" id="EDY60787.1"/>
    </source>
</evidence>
<gene>
    <name evidence="3" type="ORF">SSEG_10153</name>
</gene>
<reference evidence="3" key="1">
    <citation type="submission" date="2009-10" db="EMBL/GenBank/DDBJ databases">
        <title>The genome sequence of Streptomyces sviceus strain ATCC 29083.</title>
        <authorList>
            <consortium name="The Broad Institute Genome Sequencing Platform"/>
            <consortium name="Broad Institute Microbial Sequencing Center"/>
            <person name="Fischbach M."/>
            <person name="Godfrey P."/>
            <person name="Ward D."/>
            <person name="Young S."/>
            <person name="Zeng Q."/>
            <person name="Koehrsen M."/>
            <person name="Alvarado L."/>
            <person name="Berlin A.M."/>
            <person name="Bochicchio J."/>
            <person name="Borenstein D."/>
            <person name="Chapman S.B."/>
            <person name="Chen Z."/>
            <person name="Engels R."/>
            <person name="Freedman E."/>
            <person name="Gellesch M."/>
            <person name="Goldberg J."/>
            <person name="Griggs A."/>
            <person name="Gujja S."/>
            <person name="Heilman E.R."/>
            <person name="Heiman D.I."/>
            <person name="Hepburn T.A."/>
            <person name="Howarth C."/>
            <person name="Jen D."/>
            <person name="Larson L."/>
            <person name="Lewis B."/>
            <person name="Mehta T."/>
            <person name="Park D."/>
            <person name="Pearson M."/>
            <person name="Richards J."/>
            <person name="Roberts A."/>
            <person name="Saif S."/>
            <person name="Shea T.D."/>
            <person name="Shenoy N."/>
            <person name="Sisk P."/>
            <person name="Stolte C."/>
            <person name="Sykes S.N."/>
            <person name="Thomson T."/>
            <person name="Walk T."/>
            <person name="White J."/>
            <person name="Yandava C."/>
            <person name="Straight P."/>
            <person name="Clardy J."/>
            <person name="Hung D."/>
            <person name="Kolter R."/>
            <person name="Mekalanos J."/>
            <person name="Walker S."/>
            <person name="Walsh C.T."/>
            <person name="Wieland-Brown L.C."/>
            <person name="Haas B."/>
            <person name="Nusbaum C."/>
            <person name="Birren B."/>
        </authorList>
    </citation>
    <scope>NUCLEOTIDE SEQUENCE [LARGE SCALE GENOMIC DNA]</scope>
    <source>
        <strain evidence="3">ATCC 29083</strain>
    </source>
</reference>
<dbReference type="EMBL" id="CM000951">
    <property type="protein sequence ID" value="EDY60787.1"/>
    <property type="molecule type" value="Genomic_DNA"/>
</dbReference>
<keyword evidence="2" id="KW-0472">Membrane</keyword>
<feature type="transmembrane region" description="Helical" evidence="2">
    <location>
        <begin position="418"/>
        <end position="444"/>
    </location>
</feature>
<sequence>MNREWTMDKSAHGAVDVVDFQLFPRCGRFVAAAVPLALVALTATWLFLGASLVRSAVLWCSLALLVSCLVILGASAVRGGGRSRRETYRWAVQAASVTPGRDEGTVPSQLNGTRWLSARRAGAMVAVPTLLALWVTLAAADARGTGTSSLLAEADVVIEQRRVVKVDNEAAEGSSRFAAATSDLTVLLPSPTGGRDVPATFQAATKRRLSVGSELYVAYAPTHPELGAIGDDQREDVERQLDGRAVQFGDAWTIAGFWALATLGPLIYWWRKESVRRPPSTVGSDWKALRVSVTGTVQHTDAPPAGSPEAADEKKRRDNTRTLRCLVLEGRDQQVPFHSQMAGDSAGAVLTGAQGWLLWHPRRRRGRDVLAELVGDDGWQLPGAVPMQVAEQVTEADVMDTPHPDPERRVQLLDLGTGWLATASVLLLEGITVALGCLTVLLLVPDSGAWRVWTAVGGVLVLLVTFTVYGFSRLDDGGDAAGSDRG</sequence>
<feature type="transmembrane region" description="Helical" evidence="2">
    <location>
        <begin position="56"/>
        <end position="77"/>
    </location>
</feature>
<dbReference type="eggNOG" id="ENOG5032GXE">
    <property type="taxonomic scope" value="Bacteria"/>
</dbReference>
<protein>
    <submittedName>
        <fullName evidence="3">Uncharacterized protein</fullName>
    </submittedName>
</protein>
<name>B5I6T2_STRX2</name>
<dbReference type="HOGENOM" id="CLU_561303_0_0_11"/>
<keyword evidence="4" id="KW-1185">Reference proteome</keyword>
<proteinExistence type="predicted"/>
<dbReference type="AlphaFoldDB" id="B5I6T2"/>
<evidence type="ECO:0000256" key="2">
    <source>
        <dbReference type="SAM" id="Phobius"/>
    </source>
</evidence>
<feature type="transmembrane region" description="Helical" evidence="2">
    <location>
        <begin position="29"/>
        <end position="50"/>
    </location>
</feature>
<evidence type="ECO:0000313" key="4">
    <source>
        <dbReference type="Proteomes" id="UP000002785"/>
    </source>
</evidence>